<feature type="compositionally biased region" description="Basic and acidic residues" evidence="10">
    <location>
        <begin position="1001"/>
        <end position="1020"/>
    </location>
</feature>
<evidence type="ECO:0000256" key="8">
    <source>
        <dbReference type="ARBA" id="ARBA00023212"/>
    </source>
</evidence>
<dbReference type="Proteomes" id="UP000246464">
    <property type="component" value="Chromosome 12"/>
</dbReference>
<feature type="region of interest" description="Disordered" evidence="10">
    <location>
        <begin position="358"/>
        <end position="400"/>
    </location>
</feature>
<dbReference type="FunFam" id="2.20.70.10:FF:000001">
    <property type="entry name" value="Membrane-associated guanylate kinase, WW and PDZ domain-containing protein 1"/>
    <property type="match status" value="1"/>
</dbReference>
<feature type="compositionally biased region" description="Polar residues" evidence="10">
    <location>
        <begin position="130"/>
        <end position="147"/>
    </location>
</feature>
<dbReference type="PANTHER" id="PTHR15012">
    <property type="entry name" value="APICAL PROTEIN/SHROOM-RELATED"/>
    <property type="match status" value="1"/>
</dbReference>
<dbReference type="SMART" id="SM00456">
    <property type="entry name" value="WW"/>
    <property type="match status" value="1"/>
</dbReference>
<feature type="domain" description="C2" evidence="11">
    <location>
        <begin position="2035"/>
        <end position="2159"/>
    </location>
</feature>
<keyword evidence="3" id="KW-0217">Developmental protein</keyword>
<dbReference type="GO" id="GO:0030864">
    <property type="term" value="C:cortical actin cytoskeleton"/>
    <property type="evidence" value="ECO:0007669"/>
    <property type="project" value="TreeGrafter"/>
</dbReference>
<feature type="compositionally biased region" description="Basic and acidic residues" evidence="10">
    <location>
        <begin position="843"/>
        <end position="852"/>
    </location>
</feature>
<dbReference type="InterPro" id="IPR035892">
    <property type="entry name" value="C2_domain_sf"/>
</dbReference>
<organism evidence="15 16">
    <name type="scientific">Scophthalmus maximus</name>
    <name type="common">Turbot</name>
    <name type="synonym">Psetta maxima</name>
    <dbReference type="NCBI Taxonomy" id="52904"/>
    <lineage>
        <taxon>Eukaryota</taxon>
        <taxon>Metazoa</taxon>
        <taxon>Chordata</taxon>
        <taxon>Craniata</taxon>
        <taxon>Vertebrata</taxon>
        <taxon>Euteleostomi</taxon>
        <taxon>Actinopterygii</taxon>
        <taxon>Neopterygii</taxon>
        <taxon>Teleostei</taxon>
        <taxon>Neoteleostei</taxon>
        <taxon>Acanthomorphata</taxon>
        <taxon>Carangaria</taxon>
        <taxon>Pleuronectiformes</taxon>
        <taxon>Pleuronectoidei</taxon>
        <taxon>Scophthalmidae</taxon>
        <taxon>Scophthalmus</taxon>
    </lineage>
</organism>
<dbReference type="STRING" id="52904.ENSSMAP00000031529"/>
<gene>
    <name evidence="15" type="ORF">SMAX5B_007912</name>
</gene>
<evidence type="ECO:0000256" key="7">
    <source>
        <dbReference type="ARBA" id="ARBA00023203"/>
    </source>
</evidence>
<proteinExistence type="inferred from homology"/>
<keyword evidence="5" id="KW-0597">Phosphoprotein</keyword>
<feature type="region of interest" description="Disordered" evidence="10">
    <location>
        <begin position="574"/>
        <end position="616"/>
    </location>
</feature>
<dbReference type="PROSITE" id="PS50106">
    <property type="entry name" value="PDZ"/>
    <property type="match status" value="1"/>
</dbReference>
<dbReference type="Gene3D" id="2.30.42.10">
    <property type="match status" value="1"/>
</dbReference>
<dbReference type="InterPro" id="IPR001202">
    <property type="entry name" value="WW_dom"/>
</dbReference>
<keyword evidence="16" id="KW-1185">Reference proteome</keyword>
<comment type="similarity">
    <text evidence="2">Belongs to the shroom family.</text>
</comment>
<feature type="compositionally biased region" description="Low complexity" evidence="10">
    <location>
        <begin position="1878"/>
        <end position="1895"/>
    </location>
</feature>
<feature type="region of interest" description="Disordered" evidence="10">
    <location>
        <begin position="1794"/>
        <end position="1815"/>
    </location>
</feature>
<dbReference type="InterPro" id="IPR014800">
    <property type="entry name" value="ASD1_dom"/>
</dbReference>
<dbReference type="InterPro" id="IPR001478">
    <property type="entry name" value="PDZ"/>
</dbReference>
<dbReference type="SMART" id="SM00228">
    <property type="entry name" value="PDZ"/>
    <property type="match status" value="1"/>
</dbReference>
<dbReference type="Gene3D" id="2.20.70.10">
    <property type="match status" value="1"/>
</dbReference>
<dbReference type="InterPro" id="IPR057747">
    <property type="entry name" value="WWC1_hairpin"/>
</dbReference>
<feature type="compositionally biased region" description="Polar residues" evidence="10">
    <location>
        <begin position="432"/>
        <end position="445"/>
    </location>
</feature>
<feature type="region of interest" description="Disordered" evidence="10">
    <location>
        <begin position="828"/>
        <end position="866"/>
    </location>
</feature>
<evidence type="ECO:0000256" key="5">
    <source>
        <dbReference type="ARBA" id="ARBA00022553"/>
    </source>
</evidence>
<keyword evidence="6" id="KW-0677">Repeat</keyword>
<dbReference type="Pfam" id="PF00397">
    <property type="entry name" value="WW"/>
    <property type="match status" value="1"/>
</dbReference>
<feature type="region of interest" description="Disordered" evidence="10">
    <location>
        <begin position="504"/>
        <end position="540"/>
    </location>
</feature>
<dbReference type="PROSITE" id="PS50020">
    <property type="entry name" value="WW_DOMAIN_2"/>
    <property type="match status" value="1"/>
</dbReference>
<feature type="region of interest" description="Disordered" evidence="10">
    <location>
        <begin position="2206"/>
        <end position="2239"/>
    </location>
</feature>
<evidence type="ECO:0000259" key="13">
    <source>
        <dbReference type="PROSITE" id="PS50106"/>
    </source>
</evidence>
<dbReference type="PANTHER" id="PTHR15012:SF8">
    <property type="entry name" value="PROTEIN SHROOM2"/>
    <property type="match status" value="1"/>
</dbReference>
<feature type="compositionally biased region" description="Polar residues" evidence="10">
    <location>
        <begin position="718"/>
        <end position="731"/>
    </location>
</feature>
<dbReference type="InterPro" id="IPR000008">
    <property type="entry name" value="C2_dom"/>
</dbReference>
<dbReference type="InterPro" id="IPR036020">
    <property type="entry name" value="WW_dom_sf"/>
</dbReference>
<dbReference type="SUPFAM" id="SSF50156">
    <property type="entry name" value="PDZ domain-like"/>
    <property type="match status" value="1"/>
</dbReference>
<dbReference type="GO" id="GO:0007015">
    <property type="term" value="P:actin filament organization"/>
    <property type="evidence" value="ECO:0007669"/>
    <property type="project" value="TreeGrafter"/>
</dbReference>
<dbReference type="GO" id="GO:0043296">
    <property type="term" value="C:apical junction complex"/>
    <property type="evidence" value="ECO:0007669"/>
    <property type="project" value="TreeGrafter"/>
</dbReference>
<feature type="region of interest" description="Disordered" evidence="10">
    <location>
        <begin position="126"/>
        <end position="159"/>
    </location>
</feature>
<dbReference type="GO" id="GO:0016324">
    <property type="term" value="C:apical plasma membrane"/>
    <property type="evidence" value="ECO:0007669"/>
    <property type="project" value="TreeGrafter"/>
</dbReference>
<evidence type="ECO:0000256" key="10">
    <source>
        <dbReference type="SAM" id="MobiDB-lite"/>
    </source>
</evidence>
<dbReference type="SUPFAM" id="SSF49562">
    <property type="entry name" value="C2 domain (Calcium/lipid-binding domain, CaLB)"/>
    <property type="match status" value="1"/>
</dbReference>
<feature type="region of interest" description="Disordered" evidence="10">
    <location>
        <begin position="199"/>
        <end position="240"/>
    </location>
</feature>
<keyword evidence="4" id="KW-0963">Cytoplasm</keyword>
<feature type="region of interest" description="Disordered" evidence="10">
    <location>
        <begin position="257"/>
        <end position="279"/>
    </location>
</feature>
<dbReference type="InterPro" id="IPR037771">
    <property type="entry name" value="C2_WWC"/>
</dbReference>
<evidence type="ECO:0000313" key="15">
    <source>
        <dbReference type="EMBL" id="AWP11386.1"/>
    </source>
</evidence>
<feature type="compositionally biased region" description="Polar residues" evidence="10">
    <location>
        <begin position="1100"/>
        <end position="1118"/>
    </location>
</feature>
<dbReference type="GO" id="GO:0005912">
    <property type="term" value="C:adherens junction"/>
    <property type="evidence" value="ECO:0007669"/>
    <property type="project" value="TreeGrafter"/>
</dbReference>
<feature type="region of interest" description="Disordered" evidence="10">
    <location>
        <begin position="1311"/>
        <end position="1334"/>
    </location>
</feature>
<keyword evidence="7 9" id="KW-0009">Actin-binding</keyword>
<feature type="compositionally biased region" description="Polar residues" evidence="10">
    <location>
        <begin position="458"/>
        <end position="490"/>
    </location>
</feature>
<feature type="compositionally biased region" description="Polar residues" evidence="10">
    <location>
        <begin position="201"/>
        <end position="212"/>
    </location>
</feature>
<feature type="domain" description="WW" evidence="12">
    <location>
        <begin position="1411"/>
        <end position="1444"/>
    </location>
</feature>
<evidence type="ECO:0000256" key="1">
    <source>
        <dbReference type="ARBA" id="ARBA00004245"/>
    </source>
</evidence>
<evidence type="ECO:0000256" key="3">
    <source>
        <dbReference type="ARBA" id="ARBA00022473"/>
    </source>
</evidence>
<dbReference type="FunFam" id="2.30.42.10:FF:000100">
    <property type="entry name" value="Shroom family member 2"/>
    <property type="match status" value="1"/>
</dbReference>
<evidence type="ECO:0008006" key="17">
    <source>
        <dbReference type="Google" id="ProtNLM"/>
    </source>
</evidence>
<keyword evidence="8" id="KW-0206">Cytoskeleton</keyword>
<evidence type="ECO:0000259" key="14">
    <source>
        <dbReference type="PROSITE" id="PS51306"/>
    </source>
</evidence>
<feature type="compositionally biased region" description="Pro residues" evidence="10">
    <location>
        <begin position="333"/>
        <end position="342"/>
    </location>
</feature>
<evidence type="ECO:0000256" key="4">
    <source>
        <dbReference type="ARBA" id="ARBA00022490"/>
    </source>
</evidence>
<feature type="compositionally biased region" description="Basic and acidic residues" evidence="10">
    <location>
        <begin position="2212"/>
        <end position="2231"/>
    </location>
</feature>
<dbReference type="Gene3D" id="2.60.40.150">
    <property type="entry name" value="C2 domain"/>
    <property type="match status" value="1"/>
</dbReference>
<reference evidence="15 16" key="1">
    <citation type="submission" date="2017-12" db="EMBL/GenBank/DDBJ databases">
        <title>Integrating genomic resources of turbot (Scophthalmus maximus) in depth evaluation of genetic and physical mapping variation across individuals.</title>
        <authorList>
            <person name="Martinez P."/>
        </authorList>
    </citation>
    <scope>NUCLEOTIDE SEQUENCE [LARGE SCALE GENOMIC DNA]</scope>
</reference>
<name>A0A2U9C6M8_SCOMX</name>
<feature type="compositionally biased region" description="Basic and acidic residues" evidence="10">
    <location>
        <begin position="705"/>
        <end position="715"/>
    </location>
</feature>
<sequence>MNAEGYRNDLHYTEAESIWHVMQKSGDLDQRSRDGEGWKLVDAFLSGGAPWGFTLRGGLEHREPLLITKVEEGSKAAAVCLQVGDELVNINEIPLSGFRQEAICLVKGSHKTLSLVVKRRNEPISRPHSWHSTKFNENQSETAKTQTPPTPVWDTRYDASSSSTDLSSAWEQTNLRRVSDQFSSLGSMDSLEHVSHPYSAGQLSHAKSNNSMEHLGGGKRDSAYSSFSTSSGTPDYTLSKSNAASTENMLCKVSQWDAGGKHNNHHNNTRNSHSLTEGGKLDDRLTYFQMPGVGAGCEGPQIEDPAGSRHSTSSRTSYGPVWHVPEKKKSASPSPPPPPPPARSDSFAATKVHERGLVIAHPEGPDSHGSYKAPTENRPRHNISLKNDGDSFYSSSDKSIHNQFSSNKQYSLSSCDVRQGQPHHQRHHSDKSTFYSQPWTTSVPKPQNVGGYHCSMQELPTNTSAQHFGQNQRRNLSATVASEQNTDSSGHSRYYCVTTCQPAQPNAQLTSGKPEDRRSVTGADLAQSGSERKSLSPQTVNKVKYHLAQQHPVQHSKDNNGYGKHQVTTVLETSVPKPSSDDGGSQRGHNTQSAEAQYVSYPPTRQSEQRRSLPVQHREIPQDIRYHSQVNNKISPHATPMLHSLSMDAADQDEKTRGSISEESLESKQVKRSERFATTLRNEIQMRRAKLQKSTSAAILPGAEGETKEDQDVWKSTEGPNTPTSADGSFSNSYKDHLKEAQARVLKATSFRRKDLELILAENPTAEALPNYPSRKDVPPLPTVTESVMTKSGHAAGQVTRIGGRKRFAAEKKVRSFSEPDKIHEVGVKKDLPCNENTSSSLDRPKLSKDGGKTGFPNHMPLQPDNQGEDIVSIGATADTITGISSREYCEEAQRVPHSAHKQFVLDQQRLGTFAEYEARWNIQKKPAETRASGRYRSADDILDPGPEDRSKSTCLHERSRSSPSTDFYGQKIPAPARKSETEYSQTETKPAELLSSAPRIPDRGPGDCKVREKPEEFERYSAPPPPPMTGANPDCRHRAAAAATENHRPTSVSHSVPEPALLQPADHSHNPLPSGPRRKPPAPEKPPPPRCPEVDSHEFFTSSQSEAFTRCSPNADRSSAFVATLNPAKGDSEQSKGLVDKGQGAVHRLSASNPQPASSPPAPSCRPTALASMEGQRSPSPQFSPQRLSDRPPVSLQDDDSNRIEHVIESPNSAVKKVPIRIVHSEGLTEKENSPFLQHSDPPAIEAEVPAVSRLGSLAAAGHDSVFCAFTRQREPDGPPDAQTDTKPQRDAYMTTVGDHVNGNYQQQLPPQLTDEPIGDRPAVTTGATEDQKREELARDIMGKDKSLVDILDQSKMKTTMDLMEGIFPQGEQLLDEAHQRRKVPAKQAVSRPAEERITKPLTFADCVGDELPLGWEEVYDQQVGVYYIDHINKTTQIENPRTQWRQEQERMLKEYLVVAQEALKAKKEMYLVKQQRLELAQQEMLLWHELSEENRSITSTLSGSSSNAKYDTDQIKVEIACRRERLCRLKQELAQVKQELQYKEMGVETLQEIDRKMSCSQTNYKLDEAQAIFTELRSIKKAISTGEKERQDLIQSLAKLTVNFQSGLSIGDSISEVVNSTGSAGDSCNLLQQYCDTGCQTDIMGEYGSQDSSHLVDKVKVNWQYEEAKKKVQSIQHQLAQLDSESWSGRAEADRDRDFLQLLREKEALLQELILVSKQQHPAETLLQLEEERSRLEEEVQRAHSSQSQGANQRILQQEKRNALLRQLEEATRITTYLHSQLKSLSASSLTVSSSSSRGSLASSRGSLASSRGSLSSISFTDIYGLPQYDRHEGAGEPLESHLRYLLPLETVSRDCTMFNPDPLTQSKTKRSHDTPQSLASLSSRSSLSSLSPPSSPMDTPYHSGPQDCPLTQMTEEYMEQAGRGALEGLRAQSQALSHTAMLSSEDTVGPAAVHQLDNKSLRDSGAQAAFTSTGVTLRGNSANRSGRRARRVSAGVSEDALATDSGVFEAWGRRAEESEEMSYMKEPTSVSDPAQIQLGLLWESNSQSLRLHLLQLKNLNRSTVRDSYKVYVKVHLIPLDASRACAFYCCTALEPQPQMSFNEGFRIPVPANALAVCSLQLSVCSLGPQAQEELLGTAQVSLADCEESVEMVYHWLRVKMMSGTELPRPEQKNLCHRRHHEVHEDEQRPRAMDTLCTLLSRNTNNTSTHLEERDSELEMQRLEKKDEPGEAASERSWQAESVDSGCSNSTAFTAPCSEGLCAEGICITTGGHCEQTAGKLCTVKVEKATMTDGLFPEPVRVRPKERGGRWGHVSPFMRGSTIVRSQTFSPGARSQYVCRLYRSDSDSSTLPKKSPFVRNTLERRTLRYKQQSYRSSLAEQPTRTSLDLELDLQACRTRQRQLVEELSALRELKLRLEEPQGREAAELPHWALRDERFRCLLREAQRQREDGVLHKTKVQHTSFAS</sequence>
<feature type="compositionally biased region" description="Polar residues" evidence="10">
    <location>
        <begin position="1176"/>
        <end position="1188"/>
    </location>
</feature>
<evidence type="ECO:0000256" key="2">
    <source>
        <dbReference type="ARBA" id="ARBA00006469"/>
    </source>
</evidence>
<feature type="domain" description="PDZ" evidence="13">
    <location>
        <begin position="40"/>
        <end position="121"/>
    </location>
</feature>
<dbReference type="GO" id="GO:0051015">
    <property type="term" value="F:actin filament binding"/>
    <property type="evidence" value="ECO:0007669"/>
    <property type="project" value="InterPro"/>
</dbReference>
<feature type="region of interest" description="Disordered" evidence="10">
    <location>
        <begin position="1858"/>
        <end position="1912"/>
    </location>
</feature>
<feature type="region of interest" description="Disordered" evidence="10">
    <location>
        <begin position="415"/>
        <end position="490"/>
    </location>
</feature>
<evidence type="ECO:0000256" key="9">
    <source>
        <dbReference type="PROSITE-ProRule" id="PRU00637"/>
    </source>
</evidence>
<feature type="region of interest" description="Disordered" evidence="10">
    <location>
        <begin position="688"/>
        <end position="731"/>
    </location>
</feature>
<comment type="subcellular location">
    <subcellularLocation>
        <location evidence="1">Cytoplasm</location>
        <location evidence="1">Cytoskeleton</location>
    </subcellularLocation>
</comment>
<evidence type="ECO:0000259" key="11">
    <source>
        <dbReference type="PROSITE" id="PS50004"/>
    </source>
</evidence>
<dbReference type="CDD" id="cd08680">
    <property type="entry name" value="C2_Kibra"/>
    <property type="match status" value="1"/>
</dbReference>
<accession>A0A2U9C6M8</accession>
<feature type="compositionally biased region" description="Basic and acidic residues" evidence="10">
    <location>
        <begin position="607"/>
        <end position="616"/>
    </location>
</feature>
<protein>
    <recommendedName>
        <fullName evidence="17">Protein Shroom2-like</fullName>
    </recommendedName>
</protein>
<feature type="region of interest" description="Disordered" evidence="10">
    <location>
        <begin position="649"/>
        <end position="672"/>
    </location>
</feature>
<dbReference type="CDD" id="cd00201">
    <property type="entry name" value="WW"/>
    <property type="match status" value="1"/>
</dbReference>
<feature type="compositionally biased region" description="Basic and acidic residues" evidence="10">
    <location>
        <begin position="947"/>
        <end position="961"/>
    </location>
</feature>
<feature type="region of interest" description="Disordered" evidence="10">
    <location>
        <begin position="291"/>
        <end position="346"/>
    </location>
</feature>
<evidence type="ECO:0000313" key="16">
    <source>
        <dbReference type="Proteomes" id="UP000246464"/>
    </source>
</evidence>
<dbReference type="Pfam" id="PF00595">
    <property type="entry name" value="PDZ"/>
    <property type="match status" value="1"/>
</dbReference>
<dbReference type="InterPro" id="IPR036034">
    <property type="entry name" value="PDZ_sf"/>
</dbReference>
<dbReference type="CDD" id="cd06750">
    <property type="entry name" value="PDZ_shroom2_3_4-like"/>
    <property type="match status" value="1"/>
</dbReference>
<feature type="region of interest" description="Disordered" evidence="10">
    <location>
        <begin position="929"/>
        <end position="1201"/>
    </location>
</feature>
<evidence type="ECO:0000256" key="6">
    <source>
        <dbReference type="ARBA" id="ARBA00022737"/>
    </source>
</evidence>
<dbReference type="Pfam" id="PF25802">
    <property type="entry name" value="WWC1"/>
    <property type="match status" value="1"/>
</dbReference>
<dbReference type="PROSITE" id="PS51306">
    <property type="entry name" value="ASD1"/>
    <property type="match status" value="1"/>
</dbReference>
<evidence type="ECO:0000259" key="12">
    <source>
        <dbReference type="PROSITE" id="PS50020"/>
    </source>
</evidence>
<dbReference type="InterPro" id="IPR027685">
    <property type="entry name" value="Shroom_fam"/>
</dbReference>
<dbReference type="EMBL" id="CP026254">
    <property type="protein sequence ID" value="AWP11386.1"/>
    <property type="molecule type" value="Genomic_DNA"/>
</dbReference>
<dbReference type="SUPFAM" id="SSF51045">
    <property type="entry name" value="WW domain"/>
    <property type="match status" value="1"/>
</dbReference>
<dbReference type="Pfam" id="PF08688">
    <property type="entry name" value="ASD1"/>
    <property type="match status" value="1"/>
</dbReference>
<dbReference type="PROSITE" id="PS50004">
    <property type="entry name" value="C2"/>
    <property type="match status" value="1"/>
</dbReference>
<feature type="domain" description="ASD1" evidence="14">
    <location>
        <begin position="738"/>
        <end position="827"/>
    </location>
</feature>